<evidence type="ECO:0000259" key="1">
    <source>
        <dbReference type="PROSITE" id="PS00028"/>
    </source>
</evidence>
<dbReference type="AlphaFoldDB" id="A0A2G5SD78"/>
<dbReference type="PANTHER" id="PTHR33845">
    <property type="entry name" value="C2H2-TYPE DOMAIN-CONTAINING PROTEIN"/>
    <property type="match status" value="1"/>
</dbReference>
<feature type="domain" description="C2H2-type" evidence="1">
    <location>
        <begin position="378"/>
        <end position="402"/>
    </location>
</feature>
<dbReference type="EMBL" id="PDUG01000017">
    <property type="protein sequence ID" value="PIC12883.1"/>
    <property type="molecule type" value="Genomic_DNA"/>
</dbReference>
<comment type="caution">
    <text evidence="2">The sequence shown here is derived from an EMBL/GenBank/DDBJ whole genome shotgun (WGS) entry which is preliminary data.</text>
</comment>
<gene>
    <name evidence="2" type="ORF">B9Z55_028121</name>
</gene>
<protein>
    <recommendedName>
        <fullName evidence="1">C2H2-type domain-containing protein</fullName>
    </recommendedName>
</protein>
<organism evidence="2 3">
    <name type="scientific">Caenorhabditis nigoni</name>
    <dbReference type="NCBI Taxonomy" id="1611254"/>
    <lineage>
        <taxon>Eukaryota</taxon>
        <taxon>Metazoa</taxon>
        <taxon>Ecdysozoa</taxon>
        <taxon>Nematoda</taxon>
        <taxon>Chromadorea</taxon>
        <taxon>Rhabditida</taxon>
        <taxon>Rhabditina</taxon>
        <taxon>Rhabditomorpha</taxon>
        <taxon>Rhabditoidea</taxon>
        <taxon>Rhabditidae</taxon>
        <taxon>Peloderinae</taxon>
        <taxon>Caenorhabditis</taxon>
    </lineage>
</organism>
<accession>A0A2G5SD78</accession>
<dbReference type="Proteomes" id="UP000230233">
    <property type="component" value="Unassembled WGS sequence"/>
</dbReference>
<proteinExistence type="predicted"/>
<sequence length="604" mass="69602">MDEGLKDLDTLKKLKISLLESFQYLRTDYRLHVKPSSRVADHCAKSALSDPNDKKLSSSCDHGPDKHAHDLKCERCELLTNTLNDIKELLNAFLENANAGKADEREEEIRMISYFTNRIIEMKKHYLRAELTSQEKSNVIENLQDNEALVILDFAQKFLPKWHREKQSAYHCASTLTALPWLQEETGVLFDTYTFSEAQNGKSASDRDTNRVKRKAAAYVTKNNDITTSEQFFNALQHGAMLNGVSVHHGNVTVINQGEAKWPGVSNFNHFKLTKDGILARRCGSIDEGHLMKKTQFKSLTGTYKFDSAGYVASSVDGAIKEERKAFQNNLETKFWYRSVCVKPGTKNSCHEEKDDISTEIVAQPEHEDENVKKLYACSHRGCTAKFLKPWNLEKHIMRIKHSISPEKCSMRDFALQLFIKKLEEVEETRTIPVIKEAWRNLKETTTETHLAVGWALPFKQERKPLEKNVVQYLTMCFKEGLTKKRLDPATVEKRMRTAKNPDGTPMFTKDEWKSVPQIAGFFSRECEKRRKNPTRVRRSDDPVESYSISEEEHDDAAWIQFLKDETTWNVADEFWNARIGNEEPIFCILCLLCKQRLPSIYLL</sequence>
<name>A0A2G5SD78_9PELO</name>
<dbReference type="OrthoDB" id="5988132at2759"/>
<keyword evidence="3" id="KW-1185">Reference proteome</keyword>
<evidence type="ECO:0000313" key="3">
    <source>
        <dbReference type="Proteomes" id="UP000230233"/>
    </source>
</evidence>
<reference evidence="3" key="1">
    <citation type="submission" date="2017-10" db="EMBL/GenBank/DDBJ databases">
        <title>Rapid genome shrinkage in a self-fertile nematode reveals novel sperm competition proteins.</title>
        <authorList>
            <person name="Yin D."/>
            <person name="Schwarz E.M."/>
            <person name="Thomas C.G."/>
            <person name="Felde R.L."/>
            <person name="Korf I.F."/>
            <person name="Cutter A.D."/>
            <person name="Schartner C.M."/>
            <person name="Ralston E.J."/>
            <person name="Meyer B.J."/>
            <person name="Haag E.S."/>
        </authorList>
    </citation>
    <scope>NUCLEOTIDE SEQUENCE [LARGE SCALE GENOMIC DNA]</scope>
    <source>
        <strain evidence="3">JU1422</strain>
    </source>
</reference>
<dbReference type="PROSITE" id="PS00028">
    <property type="entry name" value="ZINC_FINGER_C2H2_1"/>
    <property type="match status" value="1"/>
</dbReference>
<dbReference type="PANTHER" id="PTHR33845:SF1">
    <property type="entry name" value="C2H2-TYPE DOMAIN-CONTAINING PROTEIN"/>
    <property type="match status" value="1"/>
</dbReference>
<dbReference type="InterPro" id="IPR013087">
    <property type="entry name" value="Znf_C2H2_type"/>
</dbReference>
<evidence type="ECO:0000313" key="2">
    <source>
        <dbReference type="EMBL" id="PIC12883.1"/>
    </source>
</evidence>